<feature type="binding site" description="covalent" evidence="15">
    <location>
        <position position="131"/>
    </location>
    <ligand>
        <name>heme c</name>
        <dbReference type="ChEBI" id="CHEBI:61717"/>
    </ligand>
</feature>
<comment type="similarity">
    <text evidence="3">Belongs to the cytochrome c family.</text>
</comment>
<accession>A0A836EHE3</accession>
<feature type="binding site" description="covalent" evidence="15">
    <location>
        <position position="132"/>
    </location>
    <ligand>
        <name>heme c</name>
        <dbReference type="ChEBI" id="CHEBI:61717"/>
    </ligand>
</feature>
<evidence type="ECO:0000256" key="1">
    <source>
        <dbReference type="ARBA" id="ARBA00002555"/>
    </source>
</evidence>
<proteinExistence type="inferred from homology"/>
<dbReference type="PRINTS" id="PR00603">
    <property type="entry name" value="CYTOCHROMEC1"/>
</dbReference>
<evidence type="ECO:0000256" key="16">
    <source>
        <dbReference type="SAM" id="Phobius"/>
    </source>
</evidence>
<dbReference type="FunFam" id="1.10.760.10:FF:000002">
    <property type="entry name" value="Cytochrome c1, heme protein"/>
    <property type="match status" value="1"/>
</dbReference>
<evidence type="ECO:0000256" key="13">
    <source>
        <dbReference type="ARBA" id="ARBA00023128"/>
    </source>
</evidence>
<evidence type="ECO:0000256" key="15">
    <source>
        <dbReference type="PIRSR" id="PIRSR602326-1"/>
    </source>
</evidence>
<keyword evidence="4" id="KW-0813">Transport</keyword>
<feature type="binding site" description="covalent" evidence="15">
    <location>
        <position position="128"/>
    </location>
    <ligand>
        <name>heme c</name>
        <dbReference type="ChEBI" id="CHEBI:61717"/>
    </ligand>
</feature>
<dbReference type="PROSITE" id="PS51007">
    <property type="entry name" value="CYTC"/>
    <property type="match status" value="1"/>
</dbReference>
<dbReference type="InterPro" id="IPR036909">
    <property type="entry name" value="Cyt_c-like_dom_sf"/>
</dbReference>
<reference evidence="18" key="1">
    <citation type="submission" date="2020-02" db="EMBL/GenBank/DDBJ databases">
        <title>Relaxed selection underlies rapid genomic changes in the transitions from sociality to social parasitism in ants.</title>
        <authorList>
            <person name="Bi X."/>
        </authorList>
    </citation>
    <scope>NUCLEOTIDE SEQUENCE</scope>
    <source>
        <strain evidence="18">BGI-DK2013a</strain>
        <tissue evidence="18">Whole body</tissue>
    </source>
</reference>
<evidence type="ECO:0000256" key="11">
    <source>
        <dbReference type="ARBA" id="ARBA00022989"/>
    </source>
</evidence>
<dbReference type="GO" id="GO:0020037">
    <property type="term" value="F:heme binding"/>
    <property type="evidence" value="ECO:0007669"/>
    <property type="project" value="InterPro"/>
</dbReference>
<feature type="non-terminal residue" evidence="18">
    <location>
        <position position="334"/>
    </location>
</feature>
<gene>
    <name evidence="18" type="primary">Cyc1_0</name>
    <name evidence="18" type="ORF">G6Z75_0005717</name>
</gene>
<name>A0A836EHE3_9HYME</name>
<feature type="non-terminal residue" evidence="18">
    <location>
        <position position="1"/>
    </location>
</feature>
<keyword evidence="6" id="KW-0679">Respiratory chain</keyword>
<evidence type="ECO:0000259" key="17">
    <source>
        <dbReference type="PROSITE" id="PS51007"/>
    </source>
</evidence>
<dbReference type="GO" id="GO:0005743">
    <property type="term" value="C:mitochondrial inner membrane"/>
    <property type="evidence" value="ECO:0007669"/>
    <property type="project" value="UniProtKB-SubCell"/>
</dbReference>
<keyword evidence="14 16" id="KW-0472">Membrane</keyword>
<evidence type="ECO:0000256" key="7">
    <source>
        <dbReference type="ARBA" id="ARBA00022692"/>
    </source>
</evidence>
<evidence type="ECO:0000313" key="18">
    <source>
        <dbReference type="EMBL" id="KAG5314996.1"/>
    </source>
</evidence>
<dbReference type="SUPFAM" id="SSF46626">
    <property type="entry name" value="Cytochrome c"/>
    <property type="match status" value="1"/>
</dbReference>
<comment type="cofactor">
    <cofactor evidence="15">
        <name>heme c</name>
        <dbReference type="ChEBI" id="CHEBI:61717"/>
    </cofactor>
    <text evidence="15">Binds 1 heme c group covalently per subunit.</text>
</comment>
<comment type="subcellular location">
    <subcellularLocation>
        <location evidence="2">Mitochondrion inner membrane</location>
    </subcellularLocation>
</comment>
<keyword evidence="19" id="KW-1185">Reference proteome</keyword>
<keyword evidence="7 16" id="KW-0812">Transmembrane</keyword>
<keyword evidence="11 16" id="KW-1133">Transmembrane helix</keyword>
<evidence type="ECO:0000256" key="12">
    <source>
        <dbReference type="ARBA" id="ARBA00023004"/>
    </source>
</evidence>
<dbReference type="PANTHER" id="PTHR10266">
    <property type="entry name" value="CYTOCHROME C1"/>
    <property type="match status" value="1"/>
</dbReference>
<keyword evidence="12 15" id="KW-0408">Iron</keyword>
<keyword evidence="10" id="KW-0249">Electron transport</keyword>
<evidence type="ECO:0000256" key="9">
    <source>
        <dbReference type="ARBA" id="ARBA00022792"/>
    </source>
</evidence>
<evidence type="ECO:0000256" key="4">
    <source>
        <dbReference type="ARBA" id="ARBA00022448"/>
    </source>
</evidence>
<dbReference type="PANTHER" id="PTHR10266:SF3">
    <property type="entry name" value="CYTOCHROME C1, HEME PROTEIN, MITOCHONDRIAL"/>
    <property type="match status" value="1"/>
</dbReference>
<dbReference type="Proteomes" id="UP000667349">
    <property type="component" value="Unassembled WGS sequence"/>
</dbReference>
<evidence type="ECO:0000256" key="5">
    <source>
        <dbReference type="ARBA" id="ARBA00022617"/>
    </source>
</evidence>
<keyword evidence="13" id="KW-0496">Mitochondrion</keyword>
<evidence type="ECO:0000313" key="19">
    <source>
        <dbReference type="Proteomes" id="UP000667349"/>
    </source>
</evidence>
<comment type="function">
    <text evidence="1">Electron carrier protein. The oxidized form of the cytochrome c heme group can accept an electron from the heme group of the cytochrome c1 subunit of cytochrome reductase. Cytochrome c then transfers this electron to the cytochrome oxidase complex, the final protein carrier in the mitochondrial electron-transport chain.</text>
</comment>
<dbReference type="InterPro" id="IPR021157">
    <property type="entry name" value="Cyt_c1_TM_anchor_C"/>
</dbReference>
<keyword evidence="9" id="KW-0999">Mitochondrion inner membrane</keyword>
<protein>
    <submittedName>
        <fullName evidence="18">CY1 protein</fullName>
    </submittedName>
</protein>
<feature type="domain" description="Cytochrome c" evidence="17">
    <location>
        <begin position="115"/>
        <end position="285"/>
    </location>
</feature>
<dbReference type="Gene3D" id="1.10.760.10">
    <property type="entry name" value="Cytochrome c-like domain"/>
    <property type="match status" value="1"/>
</dbReference>
<keyword evidence="8 15" id="KW-0479">Metal-binding</keyword>
<dbReference type="InterPro" id="IPR009056">
    <property type="entry name" value="Cyt_c-like_dom"/>
</dbReference>
<dbReference type="AlphaFoldDB" id="A0A836EHE3"/>
<organism evidence="18 19">
    <name type="scientific">Acromyrmex insinuator</name>
    <dbReference type="NCBI Taxonomy" id="230686"/>
    <lineage>
        <taxon>Eukaryota</taxon>
        <taxon>Metazoa</taxon>
        <taxon>Ecdysozoa</taxon>
        <taxon>Arthropoda</taxon>
        <taxon>Hexapoda</taxon>
        <taxon>Insecta</taxon>
        <taxon>Pterygota</taxon>
        <taxon>Neoptera</taxon>
        <taxon>Endopterygota</taxon>
        <taxon>Hymenoptera</taxon>
        <taxon>Apocrita</taxon>
        <taxon>Aculeata</taxon>
        <taxon>Formicoidea</taxon>
        <taxon>Formicidae</taxon>
        <taxon>Myrmicinae</taxon>
        <taxon>Acromyrmex</taxon>
    </lineage>
</organism>
<dbReference type="SUPFAM" id="SSF81496">
    <property type="entry name" value="Cytochrome c1 subunit of cytochrome bc1 complex (Ubiquinol-cytochrome c reductase), transmembrane anchor"/>
    <property type="match status" value="1"/>
</dbReference>
<dbReference type="InterPro" id="IPR002326">
    <property type="entry name" value="Cyt_c1"/>
</dbReference>
<feature type="transmembrane region" description="Helical" evidence="16">
    <location>
        <begin position="66"/>
        <end position="85"/>
    </location>
</feature>
<dbReference type="Gene3D" id="1.20.5.100">
    <property type="entry name" value="Cytochrome c1, transmembrane anchor, C-terminal"/>
    <property type="match status" value="1"/>
</dbReference>
<evidence type="ECO:0000256" key="3">
    <source>
        <dbReference type="ARBA" id="ARBA00006488"/>
    </source>
</evidence>
<evidence type="ECO:0000256" key="10">
    <source>
        <dbReference type="ARBA" id="ARBA00022982"/>
    </source>
</evidence>
<dbReference type="Pfam" id="PF02167">
    <property type="entry name" value="Cytochrom_C1"/>
    <property type="match status" value="1"/>
</dbReference>
<dbReference type="GO" id="GO:0009055">
    <property type="term" value="F:electron transfer activity"/>
    <property type="evidence" value="ECO:0007669"/>
    <property type="project" value="InterPro"/>
</dbReference>
<dbReference type="EMBL" id="JAANHZ010000132">
    <property type="protein sequence ID" value="KAG5314996.1"/>
    <property type="molecule type" value="Genomic_DNA"/>
</dbReference>
<sequence>MSNMAATLGRICKSGLLKPNYGTLIGQTNALFVASGTSNYILFASAVNKFTSNFSTIKEWPRSRKMLLTCLGVTAGGISAFIYALDSSVRAGELIAHPPTYKWDFYGWFNSLDHASMRRGWEVYKNVCAACHSLQYVAYRHLVDVTHTEAEAKALAEEVMVEDGPNEVGEYYKRPGKLYDYVPSPYPNEEAARASNNGAYPPDLSYMINARHNGENYIFSLLTGYCDAPAGITLREGQYFNPYFPGGAIGMAQAIYNEVLEYEDGTPATASQVAKDITTFLMWTANHEFDERKQMTIKVLGIFAILIVTAYYFKRQKWSTIKNTKLMFVPKKYR</sequence>
<dbReference type="GO" id="GO:0006122">
    <property type="term" value="P:mitochondrial electron transport, ubiquinol to cytochrome c"/>
    <property type="evidence" value="ECO:0007669"/>
    <property type="project" value="TreeGrafter"/>
</dbReference>
<evidence type="ECO:0000256" key="8">
    <source>
        <dbReference type="ARBA" id="ARBA00022723"/>
    </source>
</evidence>
<feature type="transmembrane region" description="Helical" evidence="16">
    <location>
        <begin position="295"/>
        <end position="313"/>
    </location>
</feature>
<comment type="caution">
    <text evidence="18">The sequence shown here is derived from an EMBL/GenBank/DDBJ whole genome shotgun (WGS) entry which is preliminary data.</text>
</comment>
<evidence type="ECO:0000256" key="6">
    <source>
        <dbReference type="ARBA" id="ARBA00022660"/>
    </source>
</evidence>
<feature type="binding site" description="covalent" evidence="15">
    <location>
        <position position="251"/>
    </location>
    <ligand>
        <name>heme c</name>
        <dbReference type="ChEBI" id="CHEBI:61717"/>
    </ligand>
</feature>
<evidence type="ECO:0000256" key="14">
    <source>
        <dbReference type="ARBA" id="ARBA00023136"/>
    </source>
</evidence>
<keyword evidence="5 15" id="KW-0349">Heme</keyword>
<evidence type="ECO:0000256" key="2">
    <source>
        <dbReference type="ARBA" id="ARBA00004273"/>
    </source>
</evidence>
<dbReference type="GO" id="GO:0046872">
    <property type="term" value="F:metal ion binding"/>
    <property type="evidence" value="ECO:0007669"/>
    <property type="project" value="UniProtKB-KW"/>
</dbReference>